<dbReference type="InterPro" id="IPR043906">
    <property type="entry name" value="Gfo/Idh/MocA_OxRdtase_bact_C"/>
</dbReference>
<dbReference type="PANTHER" id="PTHR43818">
    <property type="entry name" value="BCDNA.GH03377"/>
    <property type="match status" value="1"/>
</dbReference>
<dbReference type="InterPro" id="IPR050463">
    <property type="entry name" value="Gfo/Idh/MocA_oxidrdct_glycsds"/>
</dbReference>
<reference evidence="3 4" key="1">
    <citation type="submission" date="2020-01" db="EMBL/GenBank/DDBJ databases">
        <title>Genome analysis.</title>
        <authorList>
            <person name="Wu S."/>
            <person name="Wang G."/>
        </authorList>
    </citation>
    <scope>NUCLEOTIDE SEQUENCE [LARGE SCALE GENOMIC DNA]</scope>
    <source>
        <strain evidence="3 4">SYL130</strain>
    </source>
</reference>
<protein>
    <submittedName>
        <fullName evidence="3">Gfo/Idh/MocA family oxidoreductase</fullName>
    </submittedName>
</protein>
<dbReference type="Gene3D" id="3.40.50.720">
    <property type="entry name" value="NAD(P)-binding Rossmann-like Domain"/>
    <property type="match status" value="1"/>
</dbReference>
<gene>
    <name evidence="3" type="ORF">GWC95_18140</name>
</gene>
<comment type="caution">
    <text evidence="3">The sequence shown here is derived from an EMBL/GenBank/DDBJ whole genome shotgun (WGS) entry which is preliminary data.</text>
</comment>
<evidence type="ECO:0000259" key="1">
    <source>
        <dbReference type="Pfam" id="PF01408"/>
    </source>
</evidence>
<dbReference type="SUPFAM" id="SSF55347">
    <property type="entry name" value="Glyceraldehyde-3-phosphate dehydrogenase-like, C-terminal domain"/>
    <property type="match status" value="1"/>
</dbReference>
<accession>A0ABW9ZXG8</accession>
<organism evidence="3 4">
    <name type="scientific">Sediminibacterium roseum</name>
    <dbReference type="NCBI Taxonomy" id="1978412"/>
    <lineage>
        <taxon>Bacteria</taxon>
        <taxon>Pseudomonadati</taxon>
        <taxon>Bacteroidota</taxon>
        <taxon>Chitinophagia</taxon>
        <taxon>Chitinophagales</taxon>
        <taxon>Chitinophagaceae</taxon>
        <taxon>Sediminibacterium</taxon>
    </lineage>
</organism>
<dbReference type="InterPro" id="IPR000683">
    <property type="entry name" value="Gfo/Idh/MocA-like_OxRdtase_N"/>
</dbReference>
<feature type="domain" description="Gfo/Idh/MocA-like oxidoreductase N-terminal" evidence="1">
    <location>
        <begin position="43"/>
        <end position="170"/>
    </location>
</feature>
<dbReference type="Pfam" id="PF01408">
    <property type="entry name" value="GFO_IDH_MocA"/>
    <property type="match status" value="1"/>
</dbReference>
<evidence type="ECO:0000313" key="4">
    <source>
        <dbReference type="Proteomes" id="UP000753802"/>
    </source>
</evidence>
<dbReference type="Proteomes" id="UP000753802">
    <property type="component" value="Unassembled WGS sequence"/>
</dbReference>
<keyword evidence="4" id="KW-1185">Reference proteome</keyword>
<sequence length="430" mass="48277">MSQPSNSRRKFVKQGLQAAIAFTIVPRFVLGRGYLAPSDRIQMGFIGTGKQGRILSGYFKELVYTVAGADVDKQKLALFQNNTEKYYAGIAQKENYKGFTAYTDFREMLERKDIDAVAITTPDHWHAVMTVMAANAGKHIYCEKPMAHTVEEGRAMVNAVRKNKVTLQVGSMQRSQDKFRNAVDLVRNGYIGKVKEVLVSVGDPGKPDDLPGMPVPEALNWNEWVGPAVMNPFNPELAPPVEKDIYPNWRNYREYGGGLLSDWGAHMFDIAQWGLDMDRSGPVKFIPPSDPSAKRGLQMIYDNGIVMKHEDFGRNYAVRFIGEKGRLDVSRSFIDSDPVSIATTPLAAGDKRVYNSPSHYVDFLNCIKSGKDPICDVETGHRTSSVCALANIAYWLNRPLEWNPRKEEFKNDKEANGYVKANIRAPWKLV</sequence>
<dbReference type="PANTHER" id="PTHR43818:SF5">
    <property type="entry name" value="OXIDOREDUCTASE FAMILY PROTEIN"/>
    <property type="match status" value="1"/>
</dbReference>
<dbReference type="SUPFAM" id="SSF51735">
    <property type="entry name" value="NAD(P)-binding Rossmann-fold domains"/>
    <property type="match status" value="1"/>
</dbReference>
<dbReference type="Pfam" id="PF19051">
    <property type="entry name" value="GFO_IDH_MocA_C2"/>
    <property type="match status" value="1"/>
</dbReference>
<dbReference type="RefSeq" id="WP_161820116.1">
    <property type="nucleotide sequence ID" value="NZ_JAACJS010000015.1"/>
</dbReference>
<dbReference type="EMBL" id="JAACJS010000015">
    <property type="protein sequence ID" value="NCI51850.1"/>
    <property type="molecule type" value="Genomic_DNA"/>
</dbReference>
<evidence type="ECO:0000259" key="2">
    <source>
        <dbReference type="Pfam" id="PF19051"/>
    </source>
</evidence>
<dbReference type="InterPro" id="IPR036291">
    <property type="entry name" value="NAD(P)-bd_dom_sf"/>
</dbReference>
<evidence type="ECO:0000313" key="3">
    <source>
        <dbReference type="EMBL" id="NCI51850.1"/>
    </source>
</evidence>
<name>A0ABW9ZXG8_9BACT</name>
<feature type="domain" description="Gfo/Idh/MocA-like oxidoreductase bacterial type C-terminal" evidence="2">
    <location>
        <begin position="209"/>
        <end position="428"/>
    </location>
</feature>
<proteinExistence type="predicted"/>
<dbReference type="Gene3D" id="3.30.360.10">
    <property type="entry name" value="Dihydrodipicolinate Reductase, domain 2"/>
    <property type="match status" value="1"/>
</dbReference>